<dbReference type="InParanoid" id="A0A409X7I9"/>
<keyword evidence="1" id="KW-0472">Membrane</keyword>
<feature type="transmembrane region" description="Helical" evidence="1">
    <location>
        <begin position="6"/>
        <end position="24"/>
    </location>
</feature>
<sequence>MAEEYWRWALGAVLFLAVLVLLSIHQSILSNLIQGCASHDPVRGVRGWCAGVEVAMMRDRGHIVIVIDVRVDVGECVQ</sequence>
<dbReference type="EMBL" id="NHYD01002448">
    <property type="protein sequence ID" value="PPQ86700.1"/>
    <property type="molecule type" value="Genomic_DNA"/>
</dbReference>
<protein>
    <submittedName>
        <fullName evidence="2">Uncharacterized protein</fullName>
    </submittedName>
</protein>
<proteinExistence type="predicted"/>
<comment type="caution">
    <text evidence="2">The sequence shown here is derived from an EMBL/GenBank/DDBJ whole genome shotgun (WGS) entry which is preliminary data.</text>
</comment>
<organism evidence="2 3">
    <name type="scientific">Psilocybe cyanescens</name>
    <dbReference type="NCBI Taxonomy" id="93625"/>
    <lineage>
        <taxon>Eukaryota</taxon>
        <taxon>Fungi</taxon>
        <taxon>Dikarya</taxon>
        <taxon>Basidiomycota</taxon>
        <taxon>Agaricomycotina</taxon>
        <taxon>Agaricomycetes</taxon>
        <taxon>Agaricomycetidae</taxon>
        <taxon>Agaricales</taxon>
        <taxon>Agaricineae</taxon>
        <taxon>Strophariaceae</taxon>
        <taxon>Psilocybe</taxon>
    </lineage>
</organism>
<keyword evidence="1" id="KW-1133">Transmembrane helix</keyword>
<dbReference type="Proteomes" id="UP000283269">
    <property type="component" value="Unassembled WGS sequence"/>
</dbReference>
<gene>
    <name evidence="2" type="ORF">CVT25_006774</name>
</gene>
<reference evidence="2 3" key="1">
    <citation type="journal article" date="2018" name="Evol. Lett.">
        <title>Horizontal gene cluster transfer increased hallucinogenic mushroom diversity.</title>
        <authorList>
            <person name="Reynolds H.T."/>
            <person name="Vijayakumar V."/>
            <person name="Gluck-Thaler E."/>
            <person name="Korotkin H.B."/>
            <person name="Matheny P.B."/>
            <person name="Slot J.C."/>
        </authorList>
    </citation>
    <scope>NUCLEOTIDE SEQUENCE [LARGE SCALE GENOMIC DNA]</scope>
    <source>
        <strain evidence="2 3">2631</strain>
    </source>
</reference>
<accession>A0A409X7I9</accession>
<name>A0A409X7I9_PSICY</name>
<keyword evidence="1" id="KW-0812">Transmembrane</keyword>
<evidence type="ECO:0000313" key="3">
    <source>
        <dbReference type="Proteomes" id="UP000283269"/>
    </source>
</evidence>
<evidence type="ECO:0000313" key="2">
    <source>
        <dbReference type="EMBL" id="PPQ86700.1"/>
    </source>
</evidence>
<dbReference type="AlphaFoldDB" id="A0A409X7I9"/>
<keyword evidence="3" id="KW-1185">Reference proteome</keyword>
<evidence type="ECO:0000256" key="1">
    <source>
        <dbReference type="SAM" id="Phobius"/>
    </source>
</evidence>